<dbReference type="PRINTS" id="PR00747">
    <property type="entry name" value="GLYHDRLASE47"/>
</dbReference>
<dbReference type="FunFam" id="1.50.10.10:FF:000047">
    <property type="entry name" value="Mannosyl-oligosaccharide alpha-1,2-mannosidase"/>
    <property type="match status" value="1"/>
</dbReference>
<feature type="signal peptide" evidence="15">
    <location>
        <begin position="1"/>
        <end position="18"/>
    </location>
</feature>
<dbReference type="EC" id="3.2.1.-" evidence="14"/>
<name>A0A8E2E971_9PEZI</name>
<evidence type="ECO:0000256" key="12">
    <source>
        <dbReference type="PIRSR" id="PIRSR601382-2"/>
    </source>
</evidence>
<dbReference type="GO" id="GO:0005783">
    <property type="term" value="C:endoplasmic reticulum"/>
    <property type="evidence" value="ECO:0007669"/>
    <property type="project" value="TreeGrafter"/>
</dbReference>
<dbReference type="InterPro" id="IPR001382">
    <property type="entry name" value="Glyco_hydro_47"/>
</dbReference>
<evidence type="ECO:0000256" key="14">
    <source>
        <dbReference type="RuleBase" id="RU361193"/>
    </source>
</evidence>
<evidence type="ECO:0000256" key="5">
    <source>
        <dbReference type="ARBA" id="ARBA00022801"/>
    </source>
</evidence>
<evidence type="ECO:0000256" key="6">
    <source>
        <dbReference type="ARBA" id="ARBA00023157"/>
    </source>
</evidence>
<accession>A0A8E2E971</accession>
<feature type="active site" evidence="11">
    <location>
        <position position="410"/>
    </location>
</feature>
<protein>
    <recommendedName>
        <fullName evidence="14">alpha-1,2-Mannosidase</fullName>
        <ecNumber evidence="14">3.2.1.-</ecNumber>
    </recommendedName>
</protein>
<dbReference type="GO" id="GO:0036503">
    <property type="term" value="P:ERAD pathway"/>
    <property type="evidence" value="ECO:0007669"/>
    <property type="project" value="UniProtKB-ARBA"/>
</dbReference>
<feature type="binding site" evidence="12">
    <location>
        <position position="502"/>
    </location>
    <ligand>
        <name>Ca(2+)</name>
        <dbReference type="ChEBI" id="CHEBI:29108"/>
    </ligand>
</feature>
<evidence type="ECO:0000313" key="16">
    <source>
        <dbReference type="EMBL" id="OCK79791.1"/>
    </source>
</evidence>
<evidence type="ECO:0000256" key="3">
    <source>
        <dbReference type="ARBA" id="ARBA00007658"/>
    </source>
</evidence>
<dbReference type="InterPro" id="IPR012341">
    <property type="entry name" value="6hp_glycosidase-like_sf"/>
</dbReference>
<keyword evidence="7" id="KW-0325">Glycoprotein</keyword>
<evidence type="ECO:0000256" key="10">
    <source>
        <dbReference type="ARBA" id="ARBA00048605"/>
    </source>
</evidence>
<evidence type="ECO:0000256" key="11">
    <source>
        <dbReference type="PIRSR" id="PIRSR601382-1"/>
    </source>
</evidence>
<feature type="active site" description="Proton donor" evidence="11">
    <location>
        <position position="376"/>
    </location>
</feature>
<dbReference type="SUPFAM" id="SSF48225">
    <property type="entry name" value="Seven-hairpin glycosidases"/>
    <property type="match status" value="1"/>
</dbReference>
<evidence type="ECO:0000256" key="8">
    <source>
        <dbReference type="ARBA" id="ARBA00023295"/>
    </source>
</evidence>
<dbReference type="AlphaFoldDB" id="A0A8E2E971"/>
<reference evidence="16 17" key="1">
    <citation type="journal article" date="2016" name="Nat. Commun.">
        <title>Ectomycorrhizal ecology is imprinted in the genome of the dominant symbiotic fungus Cenococcum geophilum.</title>
        <authorList>
            <consortium name="DOE Joint Genome Institute"/>
            <person name="Peter M."/>
            <person name="Kohler A."/>
            <person name="Ohm R.A."/>
            <person name="Kuo A."/>
            <person name="Krutzmann J."/>
            <person name="Morin E."/>
            <person name="Arend M."/>
            <person name="Barry K.W."/>
            <person name="Binder M."/>
            <person name="Choi C."/>
            <person name="Clum A."/>
            <person name="Copeland A."/>
            <person name="Grisel N."/>
            <person name="Haridas S."/>
            <person name="Kipfer T."/>
            <person name="LaButti K."/>
            <person name="Lindquist E."/>
            <person name="Lipzen A."/>
            <person name="Maire R."/>
            <person name="Meier B."/>
            <person name="Mihaltcheva S."/>
            <person name="Molinier V."/>
            <person name="Murat C."/>
            <person name="Poggeler S."/>
            <person name="Quandt C.A."/>
            <person name="Sperisen C."/>
            <person name="Tritt A."/>
            <person name="Tisserant E."/>
            <person name="Crous P.W."/>
            <person name="Henrissat B."/>
            <person name="Nehls U."/>
            <person name="Egli S."/>
            <person name="Spatafora J.W."/>
            <person name="Grigoriev I.V."/>
            <person name="Martin F.M."/>
        </authorList>
    </citation>
    <scope>NUCLEOTIDE SEQUENCE [LARGE SCALE GENOMIC DNA]</scope>
    <source>
        <strain evidence="16 17">CBS 459.81</strain>
    </source>
</reference>
<dbReference type="EMBL" id="KV744987">
    <property type="protein sequence ID" value="OCK79791.1"/>
    <property type="molecule type" value="Genomic_DNA"/>
</dbReference>
<feature type="disulfide bond" evidence="13">
    <location>
        <begin position="333"/>
        <end position="362"/>
    </location>
</feature>
<dbReference type="GO" id="GO:0005509">
    <property type="term" value="F:calcium ion binding"/>
    <property type="evidence" value="ECO:0007669"/>
    <property type="project" value="InterPro"/>
</dbReference>
<evidence type="ECO:0000256" key="2">
    <source>
        <dbReference type="ARBA" id="ARBA00004922"/>
    </source>
</evidence>
<dbReference type="OrthoDB" id="8118055at2759"/>
<organism evidence="16 17">
    <name type="scientific">Lepidopterella palustris CBS 459.81</name>
    <dbReference type="NCBI Taxonomy" id="1314670"/>
    <lineage>
        <taxon>Eukaryota</taxon>
        <taxon>Fungi</taxon>
        <taxon>Dikarya</taxon>
        <taxon>Ascomycota</taxon>
        <taxon>Pezizomycotina</taxon>
        <taxon>Dothideomycetes</taxon>
        <taxon>Pleosporomycetidae</taxon>
        <taxon>Mytilinidiales</taxon>
        <taxon>Argynnaceae</taxon>
        <taxon>Lepidopterella</taxon>
    </lineage>
</organism>
<comment type="similarity">
    <text evidence="3 14">Belongs to the glycosyl hydrolase 47 family.</text>
</comment>
<evidence type="ECO:0000256" key="4">
    <source>
        <dbReference type="ARBA" id="ARBA00022729"/>
    </source>
</evidence>
<dbReference type="InterPro" id="IPR050749">
    <property type="entry name" value="Glycosyl_Hydrolase_47"/>
</dbReference>
<dbReference type="Gene3D" id="1.50.10.10">
    <property type="match status" value="1"/>
</dbReference>
<proteinExistence type="inferred from homology"/>
<dbReference type="GO" id="GO:0016020">
    <property type="term" value="C:membrane"/>
    <property type="evidence" value="ECO:0007669"/>
    <property type="project" value="InterPro"/>
</dbReference>
<keyword evidence="6 13" id="KW-1015">Disulfide bond</keyword>
<evidence type="ECO:0000313" key="17">
    <source>
        <dbReference type="Proteomes" id="UP000250266"/>
    </source>
</evidence>
<feature type="chain" id="PRO_5034393725" description="alpha-1,2-Mannosidase" evidence="15">
    <location>
        <begin position="19"/>
        <end position="514"/>
    </location>
</feature>
<comment type="catalytic activity">
    <reaction evidence="9">
        <text>N(4)-(alpha-D-Man-(1-&gt;2)-alpha-D-Man-(1-&gt;2)-alpha-D-Man-(1-&gt;3)-[alpha-D-Man-(1-&gt;3)-[alpha-D-Man-(1-&gt;2)-alpha-D-Man-(1-&gt;6)]-alpha-D-Man-(1-&gt;6)]-beta-D-Man-(1-&gt;4)-beta-D-GlcNAc-(1-&gt;4)-beta-D-GlcNAc)-L-asparaginyl-[protein] (N-glucan mannose isomer 8A1,2,3B1,3) + 3 H2O = N(4)-(alpha-D-Man-(1-&gt;3)-[alpha-D-Man-(1-&gt;3)-[alpha-D-Man-(1-&gt;6)]-alpha-D-Man-(1-&gt;6)]-beta-D-Man-(1-&gt;4)-beta-D-GlcNAc-(1-&gt;4)-beta-D-GlcNAc)-L-asparaginyl-[protein] (N-glucan mannose isomer 5A1,2) + 3 beta-D-mannose</text>
        <dbReference type="Rhea" id="RHEA:56028"/>
        <dbReference type="Rhea" id="RHEA-COMP:14358"/>
        <dbReference type="Rhea" id="RHEA-COMP:14367"/>
        <dbReference type="ChEBI" id="CHEBI:15377"/>
        <dbReference type="ChEBI" id="CHEBI:28563"/>
        <dbReference type="ChEBI" id="CHEBI:59087"/>
        <dbReference type="ChEBI" id="CHEBI:60628"/>
        <dbReference type="EC" id="3.2.1.113"/>
    </reaction>
</comment>
<feature type="active site" evidence="11">
    <location>
        <position position="268"/>
    </location>
</feature>
<comment type="cofactor">
    <cofactor evidence="1 12">
        <name>Ca(2+)</name>
        <dbReference type="ChEBI" id="CHEBI:29108"/>
    </cofactor>
</comment>
<keyword evidence="12" id="KW-0479">Metal-binding</keyword>
<comment type="pathway">
    <text evidence="2">Protein modification; protein glycosylation.</text>
</comment>
<keyword evidence="12" id="KW-0106">Calcium</keyword>
<evidence type="ECO:0000256" key="1">
    <source>
        <dbReference type="ARBA" id="ARBA00001913"/>
    </source>
</evidence>
<dbReference type="InterPro" id="IPR036026">
    <property type="entry name" value="Seven-hairpin_glycosidases"/>
</dbReference>
<dbReference type="PANTHER" id="PTHR11742:SF101">
    <property type="entry name" value="MANNOSYL-OLIGOSACCHARIDE ALPHA-1,2-MANNOSIDASE 1B"/>
    <property type="match status" value="1"/>
</dbReference>
<dbReference type="GO" id="GO:0005975">
    <property type="term" value="P:carbohydrate metabolic process"/>
    <property type="evidence" value="ECO:0007669"/>
    <property type="project" value="InterPro"/>
</dbReference>
<dbReference type="GO" id="GO:0004571">
    <property type="term" value="F:mannosyl-oligosaccharide 1,2-alpha-mannosidase activity"/>
    <property type="evidence" value="ECO:0007669"/>
    <property type="project" value="UniProtKB-EC"/>
</dbReference>
<dbReference type="Proteomes" id="UP000250266">
    <property type="component" value="Unassembled WGS sequence"/>
</dbReference>
<keyword evidence="17" id="KW-1185">Reference proteome</keyword>
<gene>
    <name evidence="16" type="ORF">K432DRAFT_417103</name>
</gene>
<feature type="active site" description="Proton donor" evidence="11">
    <location>
        <position position="122"/>
    </location>
</feature>
<dbReference type="PANTHER" id="PTHR11742">
    <property type="entry name" value="MANNOSYL-OLIGOSACCHARIDE ALPHA-1,2-MANNOSIDASE-RELATED"/>
    <property type="match status" value="1"/>
</dbReference>
<dbReference type="UniPathway" id="UPA00378"/>
<keyword evidence="8 14" id="KW-0326">Glycosidase</keyword>
<evidence type="ECO:0000256" key="13">
    <source>
        <dbReference type="PIRSR" id="PIRSR601382-3"/>
    </source>
</evidence>
<keyword evidence="4 15" id="KW-0732">Signal</keyword>
<dbReference type="Pfam" id="PF01532">
    <property type="entry name" value="Glyco_hydro_47"/>
    <property type="match status" value="1"/>
</dbReference>
<comment type="catalytic activity">
    <reaction evidence="10">
        <text>N(4)-(alpha-D-Man-(1-&gt;2)-alpha-D-Man-(1-&gt;2)-alpha-D-Man-(1-&gt;3)-[alpha-D-Man-(1-&gt;2)-alpha-D-Man-(1-&gt;3)-[alpha-D-Man-(1-&gt;2)-alpha-D-Man-(1-&gt;6)]-alpha-D-Man-(1-&gt;6)]-beta-D-Man-(1-&gt;4)-beta-D-GlcNAc-(1-&gt;4)-beta-D-GlcNAc)-L-asparaginyl-[protein] (N-glucan mannose isomer 9A1,2,3B1,2,3) + 4 H2O = N(4)-(alpha-D-Man-(1-&gt;3)-[alpha-D-Man-(1-&gt;3)-[alpha-D-Man-(1-&gt;6)]-alpha-D-Man-(1-&gt;6)]-beta-D-Man-(1-&gt;4)-beta-D-GlcNAc-(1-&gt;4)-beta-D-GlcNAc)-L-asparaginyl-[protein] (N-glucan mannose isomer 5A1,2) + 4 beta-D-mannose</text>
        <dbReference type="Rhea" id="RHEA:56008"/>
        <dbReference type="Rhea" id="RHEA-COMP:14356"/>
        <dbReference type="Rhea" id="RHEA-COMP:14367"/>
        <dbReference type="ChEBI" id="CHEBI:15377"/>
        <dbReference type="ChEBI" id="CHEBI:28563"/>
        <dbReference type="ChEBI" id="CHEBI:59087"/>
        <dbReference type="ChEBI" id="CHEBI:139493"/>
        <dbReference type="EC" id="3.2.1.113"/>
    </reaction>
</comment>
<evidence type="ECO:0000256" key="15">
    <source>
        <dbReference type="SAM" id="SignalP"/>
    </source>
</evidence>
<evidence type="ECO:0000256" key="7">
    <source>
        <dbReference type="ARBA" id="ARBA00023180"/>
    </source>
</evidence>
<sequence>MGWFRLAFLTVLLPVTLAVPISGSEPPKVSYGNTTGEAYRANAVKQAFQFSWNGYKTYAFPHDELHPNSYSYSDSRNGWGASAVDALSTAIIMELSDVVNEIIDYIPSINFAVTATEVSLFETTIRYLGGMLAGYDFLKVGGPLSNLAANPANVDALLRQAECLANALSYAFDTPTGIPYNGLHFTTRSVDGGVNGLATAGTLVLEWTHLSDLTGNQTYAQLSQKAQSYLLHPQPPSSEPFPGLLGTNINVTTGLFQDSRGGWVGGDDSFYEYLIKMFVYDASRFTEYRDRWIAAADSTMTYLTSHPSTRPDLTFVAMFNNKTPILTSQHLACFDGGNFLLGGQVLDRQDYIKYGLALVDGCHDTYTSTATGIGPESFSWDPNLVPEDQTAFFQAHGFFITNSIYDLRPEVLESYYYAYRITGDTKYQDWAWDAFVAINATTRAPSGYTEVSDVNKSGGGKDLDFQESFWFAEVLKYAYLIHAPEAEWQVQAGRGNKWVFNTEAHPFRVAGSPI</sequence>
<keyword evidence="5 14" id="KW-0378">Hydrolase</keyword>
<evidence type="ECO:0000256" key="9">
    <source>
        <dbReference type="ARBA" id="ARBA00047669"/>
    </source>
</evidence>